<feature type="domain" description="B box-type" evidence="7">
    <location>
        <begin position="27"/>
        <end position="64"/>
    </location>
</feature>
<dbReference type="Gene3D" id="2.60.120.920">
    <property type="match status" value="1"/>
</dbReference>
<evidence type="ECO:0000313" key="10">
    <source>
        <dbReference type="RefSeq" id="XP_004645292.1"/>
    </source>
</evidence>
<dbReference type="GO" id="GO:0045087">
    <property type="term" value="P:innate immune response"/>
    <property type="evidence" value="ECO:0007669"/>
    <property type="project" value="InterPro"/>
</dbReference>
<dbReference type="AlphaFoldDB" id="A0A6P3FR65"/>
<reference evidence="10" key="1">
    <citation type="submission" date="2025-08" db="UniProtKB">
        <authorList>
            <consortium name="RefSeq"/>
        </authorList>
    </citation>
    <scope>IDENTIFICATION</scope>
</reference>
<gene>
    <name evidence="10" type="primary">Trim14</name>
</gene>
<keyword evidence="1" id="KW-0479">Metal-binding</keyword>
<protein>
    <submittedName>
        <fullName evidence="10">Tripartite motif-containing protein 14</fullName>
    </submittedName>
</protein>
<dbReference type="PANTHER" id="PTHR25465:SF11">
    <property type="entry name" value="TRIPARTITE MOTIF CONTAINING 14"/>
    <property type="match status" value="1"/>
</dbReference>
<dbReference type="InterPro" id="IPR013320">
    <property type="entry name" value="ConA-like_dom_sf"/>
</dbReference>
<keyword evidence="5" id="KW-0175">Coiled coil</keyword>
<dbReference type="InterPro" id="IPR003877">
    <property type="entry name" value="SPRY_dom"/>
</dbReference>
<keyword evidence="9" id="KW-1185">Reference proteome</keyword>
<evidence type="ECO:0000313" key="9">
    <source>
        <dbReference type="Proteomes" id="UP000515203"/>
    </source>
</evidence>
<keyword evidence="3" id="KW-0862">Zinc</keyword>
<dbReference type="FunCoup" id="A0A6P3FR65">
    <property type="interactions" value="385"/>
</dbReference>
<dbReference type="PANTHER" id="PTHR25465">
    <property type="entry name" value="B-BOX DOMAIN CONTAINING"/>
    <property type="match status" value="1"/>
</dbReference>
<dbReference type="PROSITE" id="PS50188">
    <property type="entry name" value="B302_SPRY"/>
    <property type="match status" value="1"/>
</dbReference>
<dbReference type="Proteomes" id="UP000515203">
    <property type="component" value="Unplaced"/>
</dbReference>
<dbReference type="GeneID" id="101583232"/>
<feature type="domain" description="B30.2/SPRY" evidence="8">
    <location>
        <begin position="252"/>
        <end position="445"/>
    </location>
</feature>
<dbReference type="Gene3D" id="3.30.160.60">
    <property type="entry name" value="Classic Zinc Finger"/>
    <property type="match status" value="1"/>
</dbReference>
<feature type="compositionally biased region" description="Polar residues" evidence="6">
    <location>
        <begin position="1"/>
        <end position="10"/>
    </location>
</feature>
<dbReference type="InterPro" id="IPR001870">
    <property type="entry name" value="B30.2/SPRY"/>
</dbReference>
<dbReference type="InterPro" id="IPR058030">
    <property type="entry name" value="TRIM8/14/16/25/29/45/65_CC"/>
</dbReference>
<dbReference type="GO" id="GO:0005737">
    <property type="term" value="C:cytoplasm"/>
    <property type="evidence" value="ECO:0007669"/>
    <property type="project" value="UniProtKB-ARBA"/>
</dbReference>
<proteinExistence type="predicted"/>
<dbReference type="Pfam" id="PF00622">
    <property type="entry name" value="SPRY"/>
    <property type="match status" value="1"/>
</dbReference>
<dbReference type="CDD" id="cd13738">
    <property type="entry name" value="SPRY_PRY_TRIM14"/>
    <property type="match status" value="1"/>
</dbReference>
<dbReference type="SMART" id="SM00589">
    <property type="entry name" value="PRY"/>
    <property type="match status" value="1"/>
</dbReference>
<dbReference type="OrthoDB" id="6105938at2759"/>
<evidence type="ECO:0000256" key="5">
    <source>
        <dbReference type="SAM" id="Coils"/>
    </source>
</evidence>
<sequence length="445" mass="50321">MASAAETSWTPGGPGPAEPEEAVSWRCSEHRDRPVELFCRRCARCVCALCPVLGAHRGHPVTLAREEATRVQKLIQECLEHLATKKQQYTGNITQIEGATEKLKAHAESSKAWLKEKFTGLRLLLDEEEVLAKKFVDKNMQLALQAYREQVESCEKQVDTMNDISSRVCSIGQEPNPIQLLQAYTAIKLEMLRHMSLGELSHPVPLSFEPVKTFFTDFAEAMQRTLETPLDVRLKENLKCQLSSSSSNKPGTLLKTSPSPERSLLLKYARTPTLDPDTMHARLRLSADRLTVRCGLVGGLGPTPAQRFSSLWQVLSRDCFAAGRHYWEVDVQESGCGWWVGAAYPSLRRHGDSPAARLGCNRQSWCLKRYDLEYWAFHDCQRSRLRPREDLDRLGVFLDYEAGVLAFYDVTGGMRHLHTFHATFQEPLYPALRLWEGAISIPRLP</sequence>
<dbReference type="CDD" id="cd19768">
    <property type="entry name" value="Bbox2_TRIM14"/>
    <property type="match status" value="1"/>
</dbReference>
<dbReference type="PRINTS" id="PR01407">
    <property type="entry name" value="BUTYPHLNCDUF"/>
</dbReference>
<evidence type="ECO:0000259" key="7">
    <source>
        <dbReference type="PROSITE" id="PS50119"/>
    </source>
</evidence>
<dbReference type="RefSeq" id="XP_004645292.1">
    <property type="nucleotide sequence ID" value="XM_004645235.2"/>
</dbReference>
<feature type="region of interest" description="Disordered" evidence="6">
    <location>
        <begin position="1"/>
        <end position="20"/>
    </location>
</feature>
<dbReference type="SUPFAM" id="SSF49899">
    <property type="entry name" value="Concanavalin A-like lectins/glucanases"/>
    <property type="match status" value="1"/>
</dbReference>
<dbReference type="InParanoid" id="A0A6P3FR65"/>
<evidence type="ECO:0000256" key="3">
    <source>
        <dbReference type="ARBA" id="ARBA00022833"/>
    </source>
</evidence>
<dbReference type="PROSITE" id="PS50119">
    <property type="entry name" value="ZF_BBOX"/>
    <property type="match status" value="1"/>
</dbReference>
<dbReference type="Pfam" id="PF00643">
    <property type="entry name" value="zf-B_box"/>
    <property type="match status" value="1"/>
</dbReference>
<dbReference type="InterPro" id="IPR006574">
    <property type="entry name" value="PRY"/>
</dbReference>
<evidence type="ECO:0000259" key="8">
    <source>
        <dbReference type="PROSITE" id="PS50188"/>
    </source>
</evidence>
<dbReference type="Pfam" id="PF13765">
    <property type="entry name" value="PRY"/>
    <property type="match status" value="1"/>
</dbReference>
<dbReference type="SMART" id="SM00336">
    <property type="entry name" value="BBOX"/>
    <property type="match status" value="1"/>
</dbReference>
<dbReference type="GO" id="GO:0008270">
    <property type="term" value="F:zinc ion binding"/>
    <property type="evidence" value="ECO:0007669"/>
    <property type="project" value="UniProtKB-KW"/>
</dbReference>
<dbReference type="Pfam" id="PF25600">
    <property type="entry name" value="TRIM_CC"/>
    <property type="match status" value="1"/>
</dbReference>
<dbReference type="SMART" id="SM00449">
    <property type="entry name" value="SPRY"/>
    <property type="match status" value="1"/>
</dbReference>
<dbReference type="InterPro" id="IPR043136">
    <property type="entry name" value="B30.2/SPRY_sf"/>
</dbReference>
<evidence type="ECO:0000256" key="6">
    <source>
        <dbReference type="SAM" id="MobiDB-lite"/>
    </source>
</evidence>
<dbReference type="SUPFAM" id="SSF57845">
    <property type="entry name" value="B-box zinc-binding domain"/>
    <property type="match status" value="1"/>
</dbReference>
<dbReference type="InterPro" id="IPR000315">
    <property type="entry name" value="Znf_B-box"/>
</dbReference>
<dbReference type="InterPro" id="IPR051051">
    <property type="entry name" value="E3_ubiq-ligase_TRIM/RNF"/>
</dbReference>
<evidence type="ECO:0000256" key="2">
    <source>
        <dbReference type="ARBA" id="ARBA00022771"/>
    </source>
</evidence>
<feature type="coiled-coil region" evidence="5">
    <location>
        <begin position="137"/>
        <end position="164"/>
    </location>
</feature>
<organism evidence="9 10">
    <name type="scientific">Octodon degus</name>
    <name type="common">Degu</name>
    <name type="synonym">Sciurus degus</name>
    <dbReference type="NCBI Taxonomy" id="10160"/>
    <lineage>
        <taxon>Eukaryota</taxon>
        <taxon>Metazoa</taxon>
        <taxon>Chordata</taxon>
        <taxon>Craniata</taxon>
        <taxon>Vertebrata</taxon>
        <taxon>Euteleostomi</taxon>
        <taxon>Mammalia</taxon>
        <taxon>Eutheria</taxon>
        <taxon>Euarchontoglires</taxon>
        <taxon>Glires</taxon>
        <taxon>Rodentia</taxon>
        <taxon>Hystricomorpha</taxon>
        <taxon>Octodontidae</taxon>
        <taxon>Octodon</taxon>
    </lineage>
</organism>
<dbReference type="InterPro" id="IPR003879">
    <property type="entry name" value="Butyrophylin_SPRY"/>
</dbReference>
<dbReference type="CTD" id="9830"/>
<evidence type="ECO:0000256" key="4">
    <source>
        <dbReference type="PROSITE-ProRule" id="PRU00024"/>
    </source>
</evidence>
<keyword evidence="2 4" id="KW-0863">Zinc-finger</keyword>
<evidence type="ECO:0000256" key="1">
    <source>
        <dbReference type="ARBA" id="ARBA00022723"/>
    </source>
</evidence>
<dbReference type="InterPro" id="IPR044116">
    <property type="entry name" value="SPRY_PRY_TRIM14"/>
</dbReference>
<accession>A0A6P3FR65</accession>
<name>A0A6P3FR65_OCTDE</name>